<keyword evidence="9" id="KW-1185">Reference proteome</keyword>
<name>A0ABX5W2J2_9BRAD</name>
<comment type="similarity">
    <text evidence="2">Belongs to the DoxX family.</text>
</comment>
<comment type="subcellular location">
    <subcellularLocation>
        <location evidence="1">Cell membrane</location>
        <topology evidence="1">Multi-pass membrane protein</topology>
    </subcellularLocation>
</comment>
<dbReference type="InterPro" id="IPR051907">
    <property type="entry name" value="DoxX-like_oxidoreductase"/>
</dbReference>
<keyword evidence="4 7" id="KW-0812">Transmembrane</keyword>
<organism evidence="8 9">
    <name type="scientific">Bradyrhizobium symbiodeficiens</name>
    <dbReference type="NCBI Taxonomy" id="1404367"/>
    <lineage>
        <taxon>Bacteria</taxon>
        <taxon>Pseudomonadati</taxon>
        <taxon>Pseudomonadota</taxon>
        <taxon>Alphaproteobacteria</taxon>
        <taxon>Hyphomicrobiales</taxon>
        <taxon>Nitrobacteraceae</taxon>
        <taxon>Bradyrhizobium</taxon>
    </lineage>
</organism>
<evidence type="ECO:0000256" key="7">
    <source>
        <dbReference type="SAM" id="Phobius"/>
    </source>
</evidence>
<evidence type="ECO:0000256" key="6">
    <source>
        <dbReference type="ARBA" id="ARBA00023136"/>
    </source>
</evidence>
<evidence type="ECO:0000313" key="9">
    <source>
        <dbReference type="Proteomes" id="UP000319298"/>
    </source>
</evidence>
<evidence type="ECO:0000256" key="2">
    <source>
        <dbReference type="ARBA" id="ARBA00006679"/>
    </source>
</evidence>
<gene>
    <name evidence="8" type="ORF">FJN17_07895</name>
</gene>
<evidence type="ECO:0000256" key="3">
    <source>
        <dbReference type="ARBA" id="ARBA00022475"/>
    </source>
</evidence>
<dbReference type="PANTHER" id="PTHR33452">
    <property type="entry name" value="OXIDOREDUCTASE CATD-RELATED"/>
    <property type="match status" value="1"/>
</dbReference>
<dbReference type="Proteomes" id="UP000319298">
    <property type="component" value="Chromosome"/>
</dbReference>
<feature type="transmembrane region" description="Helical" evidence="7">
    <location>
        <begin position="57"/>
        <end position="78"/>
    </location>
</feature>
<sequence>MSASHATAALVPATISNALVPLVGRVFLSAIFLLSGIGKLTTPEVTTGYIASAGLPFPWVGLAIAVVIEIGGSIALILGYQTRIAAVILAVFTLATAFAFHNQFADQNQFIHFLKNVAIAGGLLQVATFGAGRHSLDARLG</sequence>
<reference evidence="9" key="1">
    <citation type="submission" date="2019-06" db="EMBL/GenBank/DDBJ databases">
        <title>Whole-Genome Sequence of Bradyrhizobium sp. 3 Strain 65S1MB.</title>
        <authorList>
            <person name="Bromfield E.S.P."/>
            <person name="Cloutier S."/>
            <person name="Nguyen H.D.T."/>
        </authorList>
    </citation>
    <scope>NUCLEOTIDE SEQUENCE [LARGE SCALE GENOMIC DNA]</scope>
    <source>
        <strain evidence="9">65S1MB</strain>
    </source>
</reference>
<feature type="transmembrane region" description="Helical" evidence="7">
    <location>
        <begin position="110"/>
        <end position="131"/>
    </location>
</feature>
<keyword evidence="6 7" id="KW-0472">Membrane</keyword>
<feature type="transmembrane region" description="Helical" evidence="7">
    <location>
        <begin position="18"/>
        <end position="37"/>
    </location>
</feature>
<accession>A0ABX5W2J2</accession>
<evidence type="ECO:0000256" key="5">
    <source>
        <dbReference type="ARBA" id="ARBA00022989"/>
    </source>
</evidence>
<dbReference type="InterPro" id="IPR032808">
    <property type="entry name" value="DoxX"/>
</dbReference>
<evidence type="ECO:0000256" key="4">
    <source>
        <dbReference type="ARBA" id="ARBA00022692"/>
    </source>
</evidence>
<dbReference type="PANTHER" id="PTHR33452:SF1">
    <property type="entry name" value="INNER MEMBRANE PROTEIN YPHA-RELATED"/>
    <property type="match status" value="1"/>
</dbReference>
<dbReference type="EMBL" id="CP041090">
    <property type="protein sequence ID" value="QDF37494.1"/>
    <property type="molecule type" value="Genomic_DNA"/>
</dbReference>
<feature type="transmembrane region" description="Helical" evidence="7">
    <location>
        <begin position="85"/>
        <end position="104"/>
    </location>
</feature>
<protein>
    <submittedName>
        <fullName evidence="8">DoxX family protein</fullName>
    </submittedName>
</protein>
<evidence type="ECO:0000256" key="1">
    <source>
        <dbReference type="ARBA" id="ARBA00004651"/>
    </source>
</evidence>
<keyword evidence="3" id="KW-1003">Cell membrane</keyword>
<evidence type="ECO:0000313" key="8">
    <source>
        <dbReference type="EMBL" id="QDF37494.1"/>
    </source>
</evidence>
<proteinExistence type="inferred from homology"/>
<dbReference type="RefSeq" id="WP_140478932.1">
    <property type="nucleotide sequence ID" value="NZ_CP041090.2"/>
</dbReference>
<reference evidence="8 9" key="2">
    <citation type="journal article" date="2020" name="Int. J. Syst. Evol. Microbiol.">
        <title>Description and complete genome sequences of Bradyrhizobium symbiodeficiens sp. nov., a non-symbiotic bacterium associated with legumes native to Canada.</title>
        <authorList>
            <person name="Bromfield E.S.P."/>
            <person name="Cloutier S."/>
            <person name="Nguyen H.D.T."/>
        </authorList>
    </citation>
    <scope>NUCLEOTIDE SEQUENCE [LARGE SCALE GENOMIC DNA]</scope>
    <source>
        <strain evidence="8 9">65S1MB</strain>
    </source>
</reference>
<dbReference type="Pfam" id="PF07681">
    <property type="entry name" value="DoxX"/>
    <property type="match status" value="1"/>
</dbReference>
<keyword evidence="5 7" id="KW-1133">Transmembrane helix</keyword>